<sequence>MASWPHGLMASWPPATGHWPLPLPVAFADAVLCMQMHQHSTALETMPRCVALTCTNCHCRTEHKSFARPDELHK</sequence>
<name>A0A420J3F7_9PEZI</name>
<evidence type="ECO:0000256" key="1">
    <source>
        <dbReference type="SAM" id="SignalP"/>
    </source>
</evidence>
<evidence type="ECO:0000313" key="3">
    <source>
        <dbReference type="Proteomes" id="UP000283383"/>
    </source>
</evidence>
<dbReference type="Proteomes" id="UP000283383">
    <property type="component" value="Unassembled WGS sequence"/>
</dbReference>
<accession>A0A420J3F7</accession>
<keyword evidence="3" id="KW-1185">Reference proteome</keyword>
<comment type="caution">
    <text evidence="2">The sequence shown here is derived from an EMBL/GenBank/DDBJ whole genome shotgun (WGS) entry which is preliminary data.</text>
</comment>
<organism evidence="2 3">
    <name type="scientific">Golovinomyces cichoracearum</name>
    <dbReference type="NCBI Taxonomy" id="62708"/>
    <lineage>
        <taxon>Eukaryota</taxon>
        <taxon>Fungi</taxon>
        <taxon>Dikarya</taxon>
        <taxon>Ascomycota</taxon>
        <taxon>Pezizomycotina</taxon>
        <taxon>Leotiomycetes</taxon>
        <taxon>Erysiphales</taxon>
        <taxon>Erysiphaceae</taxon>
        <taxon>Golovinomyces</taxon>
    </lineage>
</organism>
<proteinExistence type="predicted"/>
<evidence type="ECO:0000313" key="2">
    <source>
        <dbReference type="EMBL" id="RKF81308.1"/>
    </source>
</evidence>
<keyword evidence="1" id="KW-0732">Signal</keyword>
<protein>
    <recommendedName>
        <fullName evidence="4">Secreted protein</fullName>
    </recommendedName>
</protein>
<reference evidence="2 3" key="1">
    <citation type="journal article" date="2018" name="BMC Genomics">
        <title>Comparative genome analyses reveal sequence features reflecting distinct modes of host-adaptation between dicot and monocot powdery mildew.</title>
        <authorList>
            <person name="Wu Y."/>
            <person name="Ma X."/>
            <person name="Pan Z."/>
            <person name="Kale S.D."/>
            <person name="Song Y."/>
            <person name="King H."/>
            <person name="Zhang Q."/>
            <person name="Presley C."/>
            <person name="Deng X."/>
            <person name="Wei C.I."/>
            <person name="Xiao S."/>
        </authorList>
    </citation>
    <scope>NUCLEOTIDE SEQUENCE [LARGE SCALE GENOMIC DNA]</scope>
    <source>
        <strain evidence="2">UMSG3</strain>
    </source>
</reference>
<feature type="signal peptide" evidence="1">
    <location>
        <begin position="1"/>
        <end position="17"/>
    </location>
</feature>
<evidence type="ECO:0008006" key="4">
    <source>
        <dbReference type="Google" id="ProtNLM"/>
    </source>
</evidence>
<feature type="chain" id="PRO_5019228533" description="Secreted protein" evidence="1">
    <location>
        <begin position="18"/>
        <end position="74"/>
    </location>
</feature>
<dbReference type="AlphaFoldDB" id="A0A420J3F7"/>
<dbReference type="EMBL" id="MCBQ01003709">
    <property type="protein sequence ID" value="RKF81308.1"/>
    <property type="molecule type" value="Genomic_DNA"/>
</dbReference>
<gene>
    <name evidence="2" type="ORF">GcM3_c146o115</name>
</gene>